<accession>A0A1W1D3P7</accession>
<comment type="subcellular location">
    <subcellularLocation>
        <location evidence="1">Cell outer membrane</location>
    </subcellularLocation>
</comment>
<evidence type="ECO:0008006" key="8">
    <source>
        <dbReference type="Google" id="ProtNLM"/>
    </source>
</evidence>
<evidence type="ECO:0000256" key="4">
    <source>
        <dbReference type="ARBA" id="ARBA00023136"/>
    </source>
</evidence>
<feature type="coiled-coil region" evidence="6">
    <location>
        <begin position="307"/>
        <end position="341"/>
    </location>
</feature>
<dbReference type="PANTHER" id="PTHR30026:SF20">
    <property type="entry name" value="OUTER MEMBRANE PROTEIN TOLC"/>
    <property type="match status" value="1"/>
</dbReference>
<dbReference type="GO" id="GO:0015288">
    <property type="term" value="F:porin activity"/>
    <property type="evidence" value="ECO:0007669"/>
    <property type="project" value="TreeGrafter"/>
</dbReference>
<proteinExistence type="predicted"/>
<evidence type="ECO:0000256" key="1">
    <source>
        <dbReference type="ARBA" id="ARBA00004442"/>
    </source>
</evidence>
<evidence type="ECO:0000256" key="6">
    <source>
        <dbReference type="SAM" id="Coils"/>
    </source>
</evidence>
<dbReference type="EMBL" id="FPHP01000015">
    <property type="protein sequence ID" value="SFV75072.1"/>
    <property type="molecule type" value="Genomic_DNA"/>
</dbReference>
<dbReference type="AlphaFoldDB" id="A0A1W1D3P7"/>
<dbReference type="GO" id="GO:0015562">
    <property type="term" value="F:efflux transmembrane transporter activity"/>
    <property type="evidence" value="ECO:0007669"/>
    <property type="project" value="InterPro"/>
</dbReference>
<evidence type="ECO:0000256" key="2">
    <source>
        <dbReference type="ARBA" id="ARBA00022452"/>
    </source>
</evidence>
<name>A0A1W1D3P7_9ZZZZ</name>
<keyword evidence="2" id="KW-1134">Transmembrane beta strand</keyword>
<keyword evidence="6" id="KW-0175">Coiled coil</keyword>
<dbReference type="GO" id="GO:0009279">
    <property type="term" value="C:cell outer membrane"/>
    <property type="evidence" value="ECO:0007669"/>
    <property type="project" value="UniProtKB-SubCell"/>
</dbReference>
<dbReference type="GO" id="GO:1990281">
    <property type="term" value="C:efflux pump complex"/>
    <property type="evidence" value="ECO:0007669"/>
    <property type="project" value="TreeGrafter"/>
</dbReference>
<dbReference type="SUPFAM" id="SSF56954">
    <property type="entry name" value="Outer membrane efflux proteins (OEP)"/>
    <property type="match status" value="1"/>
</dbReference>
<keyword evidence="3" id="KW-0812">Transmembrane</keyword>
<sequence>MKVSNRLVLLLAICSSTLFAQQNIENYLSKNKQIQFTYDYEKNDAQFSLLRDSWISPLMLSYSYTKSDPLGDEQTNQVGALQLNQPIFQSGGIYFGIKYAKALKQYSDFMVDMAKKQTLKEALSLLLQIKKVDYNIKRQKLQIANAQIDLEQKKEQYLHGQLASGVLDQAIIEQNRLIQQLYNTQTSKEKLITNFKTLSDVSYEKIPIPSLKLVSKEEFLSHNLALKIAYADIKKNNYNKYTTVAKYLPRINLVAGYNWTKTKIPVNGKTQTSESNYYNYGINISLPININTFVDIEQSHLTYLKAKAKAQEEKIKAKALFEEVMQNLANIQKKKELSQRNIELYLGLLKDTKELKKSGYKTQYDVELMQNSVDISKLDIQIYEIEKQLELLTLYGVYLDEI</sequence>
<evidence type="ECO:0000256" key="3">
    <source>
        <dbReference type="ARBA" id="ARBA00022692"/>
    </source>
</evidence>
<evidence type="ECO:0000313" key="7">
    <source>
        <dbReference type="EMBL" id="SFV75072.1"/>
    </source>
</evidence>
<dbReference type="Gene3D" id="1.20.1600.10">
    <property type="entry name" value="Outer membrane efflux proteins (OEP)"/>
    <property type="match status" value="2"/>
</dbReference>
<keyword evidence="4" id="KW-0472">Membrane</keyword>
<organism evidence="7">
    <name type="scientific">hydrothermal vent metagenome</name>
    <dbReference type="NCBI Taxonomy" id="652676"/>
    <lineage>
        <taxon>unclassified sequences</taxon>
        <taxon>metagenomes</taxon>
        <taxon>ecological metagenomes</taxon>
    </lineage>
</organism>
<protein>
    <recommendedName>
        <fullName evidence="8">Heavy metal RND efflux outer membrane protein, CzcC family</fullName>
    </recommendedName>
</protein>
<gene>
    <name evidence="7" type="ORF">MNB_SM-3-748</name>
</gene>
<evidence type="ECO:0000256" key="5">
    <source>
        <dbReference type="ARBA" id="ARBA00023237"/>
    </source>
</evidence>
<dbReference type="PANTHER" id="PTHR30026">
    <property type="entry name" value="OUTER MEMBRANE PROTEIN TOLC"/>
    <property type="match status" value="1"/>
</dbReference>
<keyword evidence="5" id="KW-0998">Cell outer membrane</keyword>
<reference evidence="7" key="1">
    <citation type="submission" date="2016-10" db="EMBL/GenBank/DDBJ databases">
        <authorList>
            <person name="de Groot N.N."/>
        </authorList>
    </citation>
    <scope>NUCLEOTIDE SEQUENCE</scope>
</reference>
<dbReference type="InterPro" id="IPR051906">
    <property type="entry name" value="TolC-like"/>
</dbReference>